<dbReference type="RefSeq" id="WP_376848945.1">
    <property type="nucleotide sequence ID" value="NZ_JBHSMF010000003.1"/>
</dbReference>
<evidence type="ECO:0000256" key="2">
    <source>
        <dbReference type="ARBA" id="ARBA00022692"/>
    </source>
</evidence>
<feature type="transmembrane region" description="Helical" evidence="7">
    <location>
        <begin position="33"/>
        <end position="53"/>
    </location>
</feature>
<organism evidence="8 9">
    <name type="scientific">Caenimonas terrae</name>
    <dbReference type="NCBI Taxonomy" id="696074"/>
    <lineage>
        <taxon>Bacteria</taxon>
        <taxon>Pseudomonadati</taxon>
        <taxon>Pseudomonadota</taxon>
        <taxon>Betaproteobacteria</taxon>
        <taxon>Burkholderiales</taxon>
        <taxon>Comamonadaceae</taxon>
        <taxon>Caenimonas</taxon>
    </lineage>
</organism>
<keyword evidence="2 7" id="KW-0812">Transmembrane</keyword>
<evidence type="ECO:0000313" key="9">
    <source>
        <dbReference type="Proteomes" id="UP001596037"/>
    </source>
</evidence>
<evidence type="ECO:0000256" key="3">
    <source>
        <dbReference type="ARBA" id="ARBA00022989"/>
    </source>
</evidence>
<feature type="region of interest" description="Disordered" evidence="6">
    <location>
        <begin position="366"/>
        <end position="385"/>
    </location>
</feature>
<evidence type="ECO:0000256" key="1">
    <source>
        <dbReference type="ARBA" id="ARBA00004167"/>
    </source>
</evidence>
<dbReference type="SUPFAM" id="SSF111369">
    <property type="entry name" value="HlyD-like secretion proteins"/>
    <property type="match status" value="1"/>
</dbReference>
<feature type="compositionally biased region" description="Polar residues" evidence="6">
    <location>
        <begin position="366"/>
        <end position="375"/>
    </location>
</feature>
<dbReference type="Proteomes" id="UP001596037">
    <property type="component" value="Unassembled WGS sequence"/>
</dbReference>
<reference evidence="9" key="1">
    <citation type="journal article" date="2019" name="Int. J. Syst. Evol. Microbiol.">
        <title>The Global Catalogue of Microorganisms (GCM) 10K type strain sequencing project: providing services to taxonomists for standard genome sequencing and annotation.</title>
        <authorList>
            <consortium name="The Broad Institute Genomics Platform"/>
            <consortium name="The Broad Institute Genome Sequencing Center for Infectious Disease"/>
            <person name="Wu L."/>
            <person name="Ma J."/>
        </authorList>
    </citation>
    <scope>NUCLEOTIDE SEQUENCE [LARGE SCALE GENOMIC DNA]</scope>
    <source>
        <strain evidence="9">CCUG 57401</strain>
    </source>
</reference>
<gene>
    <name evidence="8" type="ORF">ACFPOE_05140</name>
</gene>
<dbReference type="InterPro" id="IPR050739">
    <property type="entry name" value="MFP"/>
</dbReference>
<evidence type="ECO:0000256" key="7">
    <source>
        <dbReference type="SAM" id="Phobius"/>
    </source>
</evidence>
<keyword evidence="9" id="KW-1185">Reference proteome</keyword>
<protein>
    <submittedName>
        <fullName evidence="8">NHLP bacteriocin system secretion protein</fullName>
    </submittedName>
</protein>
<name>A0ABW0NCL4_9BURK</name>
<dbReference type="NCBIfam" id="TIGR03794">
    <property type="entry name" value="NHLM_micro_HlyD"/>
    <property type="match status" value="1"/>
</dbReference>
<keyword evidence="4 7" id="KW-0472">Membrane</keyword>
<dbReference type="PANTHER" id="PTHR30386:SF26">
    <property type="entry name" value="TRANSPORT PROTEIN COMB"/>
    <property type="match status" value="1"/>
</dbReference>
<keyword evidence="5" id="KW-0175">Coiled coil</keyword>
<feature type="coiled-coil region" evidence="5">
    <location>
        <begin position="105"/>
        <end position="175"/>
    </location>
</feature>
<dbReference type="EMBL" id="JBHSMF010000003">
    <property type="protein sequence ID" value="MFC5496913.1"/>
    <property type="molecule type" value="Genomic_DNA"/>
</dbReference>
<sequence>MSLHTQLFRKVSLERLSSPEQLDLLMKVTSARAWIALAALCGLVLTSVLWGIFGNVPTKVSGSCILIRPGGTLEVVAPSNGRVIDISVEAGDVVQEGQIIARMDRNDASGQIRSVEAKLSELRAQEARLKAITGRSEREQQQYLRESASNLQSRIKSTQERAAAIENRAQVQEKLLEQGLITRQTLLATRMEAASAKQEILERQNDITQLAMRQTDSRKQVEGELGSLAIQINEAQRGLAGLVRSSDQATLVYSPYRGRVIEIRVGDGEIAAAGTPILTIEQTGASVDDLEVVIYLSPQDGKKVKPHMNVQVSPSTVKREEFGFMLGKVRAVAEFPSTFQGMMRVLKNEQLVHQLSSQTSPITAQADLTPSNDTVSKYRWSSPEGPPLRVESGTLCNATVTLKNDRPITLVIPLLRKFVDL</sequence>
<dbReference type="Gene3D" id="2.40.50.100">
    <property type="match status" value="1"/>
</dbReference>
<dbReference type="PANTHER" id="PTHR30386">
    <property type="entry name" value="MEMBRANE FUSION SUBUNIT OF EMRAB-TOLC MULTIDRUG EFFLUX PUMP"/>
    <property type="match status" value="1"/>
</dbReference>
<keyword evidence="3 7" id="KW-1133">Transmembrane helix</keyword>
<dbReference type="InterPro" id="IPR022275">
    <property type="entry name" value="NHPM_bacteriocin_SS_HylD"/>
</dbReference>
<evidence type="ECO:0000256" key="6">
    <source>
        <dbReference type="SAM" id="MobiDB-lite"/>
    </source>
</evidence>
<accession>A0ABW0NCL4</accession>
<comment type="caution">
    <text evidence="8">The sequence shown here is derived from an EMBL/GenBank/DDBJ whole genome shotgun (WGS) entry which is preliminary data.</text>
</comment>
<evidence type="ECO:0000256" key="5">
    <source>
        <dbReference type="SAM" id="Coils"/>
    </source>
</evidence>
<evidence type="ECO:0000256" key="4">
    <source>
        <dbReference type="ARBA" id="ARBA00023136"/>
    </source>
</evidence>
<comment type="subcellular location">
    <subcellularLocation>
        <location evidence="1">Membrane</location>
        <topology evidence="1">Single-pass membrane protein</topology>
    </subcellularLocation>
</comment>
<proteinExistence type="predicted"/>
<evidence type="ECO:0000313" key="8">
    <source>
        <dbReference type="EMBL" id="MFC5496913.1"/>
    </source>
</evidence>